<evidence type="ECO:0000313" key="5">
    <source>
        <dbReference type="Proteomes" id="UP000255335"/>
    </source>
</evidence>
<evidence type="ECO:0000256" key="2">
    <source>
        <dbReference type="SAM" id="SignalP"/>
    </source>
</evidence>
<proteinExistence type="inferred from homology"/>
<dbReference type="Pfam" id="PF09587">
    <property type="entry name" value="PGA_cap"/>
    <property type="match status" value="1"/>
</dbReference>
<dbReference type="RefSeq" id="WP_115026280.1">
    <property type="nucleotide sequence ID" value="NZ_UGHZ01000001.1"/>
</dbReference>
<dbReference type="InterPro" id="IPR029052">
    <property type="entry name" value="Metallo-depent_PP-like"/>
</dbReference>
<dbReference type="InterPro" id="IPR052169">
    <property type="entry name" value="CW_Biosynth-Accessory"/>
</dbReference>
<dbReference type="SUPFAM" id="SSF56300">
    <property type="entry name" value="Metallo-dependent phosphatases"/>
    <property type="match status" value="1"/>
</dbReference>
<dbReference type="CDD" id="cd07381">
    <property type="entry name" value="MPP_CapA"/>
    <property type="match status" value="1"/>
</dbReference>
<gene>
    <name evidence="4" type="primary">capA</name>
    <name evidence="4" type="ORF">NCTC12221_01058</name>
</gene>
<dbReference type="SMART" id="SM00854">
    <property type="entry name" value="PGA_cap"/>
    <property type="match status" value="1"/>
</dbReference>
<dbReference type="Gene3D" id="3.60.21.10">
    <property type="match status" value="1"/>
</dbReference>
<organism evidence="4 5">
    <name type="scientific">Helicobacter cinaedi</name>
    <dbReference type="NCBI Taxonomy" id="213"/>
    <lineage>
        <taxon>Bacteria</taxon>
        <taxon>Pseudomonadati</taxon>
        <taxon>Campylobacterota</taxon>
        <taxon>Epsilonproteobacteria</taxon>
        <taxon>Campylobacterales</taxon>
        <taxon>Helicobacteraceae</taxon>
        <taxon>Helicobacter</taxon>
    </lineage>
</organism>
<protein>
    <submittedName>
        <fullName evidence="4">Putative capsule biosynthesis protein</fullName>
    </submittedName>
</protein>
<evidence type="ECO:0000259" key="3">
    <source>
        <dbReference type="SMART" id="SM00854"/>
    </source>
</evidence>
<dbReference type="InterPro" id="IPR019079">
    <property type="entry name" value="Capsule_synth_CapA"/>
</dbReference>
<reference evidence="4 5" key="1">
    <citation type="submission" date="2018-06" db="EMBL/GenBank/DDBJ databases">
        <authorList>
            <consortium name="Pathogen Informatics"/>
            <person name="Doyle S."/>
        </authorList>
    </citation>
    <scope>NUCLEOTIDE SEQUENCE [LARGE SCALE GENOMIC DNA]</scope>
    <source>
        <strain evidence="4 5">NCTC12221</strain>
    </source>
</reference>
<feature type="signal peptide" evidence="2">
    <location>
        <begin position="1"/>
        <end position="20"/>
    </location>
</feature>
<feature type="domain" description="Capsule synthesis protein CapA" evidence="3">
    <location>
        <begin position="25"/>
        <end position="266"/>
    </location>
</feature>
<dbReference type="PANTHER" id="PTHR33393">
    <property type="entry name" value="POLYGLUTAMINE SYNTHESIS ACCESSORY PROTEIN RV0574C-RELATED"/>
    <property type="match status" value="1"/>
</dbReference>
<dbReference type="PANTHER" id="PTHR33393:SF12">
    <property type="entry name" value="CAPSULE BIOSYNTHESIS PROTEIN CAPA"/>
    <property type="match status" value="1"/>
</dbReference>
<sequence>MKKLLFVFCVILNLSLSAYADSKLTLIMAGDALLHASVYNDAKRENNHYDFSPMLKTLEDVVPKYDLAFYNQETILGGKELGLSTYPAFNSPQEFGDNMLSLGFNLVSLANNHTLDRGEKAIRSSLAYWKDKPALTAGSYESLKMRDTPQILEKNGITYALLAYTYGTNGIPVPKGKEYLVNVYTKAMLEKDIKAIRDKVDLLIVSMHWGIEYEFEPSAEQKKYAKLLADLGVDLVIGTHPHVVQPAEYIGDTLVFYSLGNLISAQKGTNKRIGMLGSVEIEKLENGKVKVKNPRAELIYTYYNSRFKDFKLMWFSDLNNAILPDYKKIYKQYTNIITQGKSEIQIGL</sequence>
<name>A0A377JRG2_9HELI</name>
<feature type="chain" id="PRO_5016614547" evidence="2">
    <location>
        <begin position="21"/>
        <end position="348"/>
    </location>
</feature>
<accession>A0A377JRG2</accession>
<dbReference type="Proteomes" id="UP000255335">
    <property type="component" value="Unassembled WGS sequence"/>
</dbReference>
<evidence type="ECO:0000313" key="4">
    <source>
        <dbReference type="EMBL" id="STP09612.1"/>
    </source>
</evidence>
<dbReference type="EMBL" id="UGHZ01000001">
    <property type="protein sequence ID" value="STP09612.1"/>
    <property type="molecule type" value="Genomic_DNA"/>
</dbReference>
<keyword evidence="2" id="KW-0732">Signal</keyword>
<dbReference type="AlphaFoldDB" id="A0A377JRG2"/>
<evidence type="ECO:0000256" key="1">
    <source>
        <dbReference type="ARBA" id="ARBA00005662"/>
    </source>
</evidence>
<comment type="similarity">
    <text evidence="1">Belongs to the CapA family.</text>
</comment>